<dbReference type="GO" id="GO:0008137">
    <property type="term" value="F:NADH dehydrogenase (ubiquinone) activity"/>
    <property type="evidence" value="ECO:0007669"/>
    <property type="project" value="InterPro"/>
</dbReference>
<keyword evidence="8" id="KW-0830">Ubiquinone</keyword>
<dbReference type="EMBL" id="CADCTB010000227">
    <property type="protein sequence ID" value="CAA9279598.1"/>
    <property type="molecule type" value="Genomic_DNA"/>
</dbReference>
<evidence type="ECO:0000256" key="4">
    <source>
        <dbReference type="ARBA" id="ARBA00023136"/>
    </source>
</evidence>
<feature type="transmembrane region" description="Helical" evidence="5">
    <location>
        <begin position="486"/>
        <end position="505"/>
    </location>
</feature>
<keyword evidence="5" id="KW-0520">NAD</keyword>
<dbReference type="Pfam" id="PF00361">
    <property type="entry name" value="Proton_antipo_M"/>
    <property type="match status" value="1"/>
</dbReference>
<comment type="subunit">
    <text evidence="5">NDH-1 is composed of 14 different subunits. Subunits NuoA, H, J, K, L, M, N constitute the membrane sector of the complex.</text>
</comment>
<name>A0A6J4JI13_9ACTN</name>
<keyword evidence="3 5" id="KW-1133">Transmembrane helix</keyword>
<feature type="transmembrane region" description="Helical" evidence="5">
    <location>
        <begin position="217"/>
        <end position="243"/>
    </location>
</feature>
<comment type="similarity">
    <text evidence="5">Belongs to the complex I subunit 2 family.</text>
</comment>
<evidence type="ECO:0000256" key="1">
    <source>
        <dbReference type="ARBA" id="ARBA00004127"/>
    </source>
</evidence>
<feature type="transmembrane region" description="Helical" evidence="5">
    <location>
        <begin position="314"/>
        <end position="332"/>
    </location>
</feature>
<dbReference type="GO" id="GO:0005886">
    <property type="term" value="C:plasma membrane"/>
    <property type="evidence" value="ECO:0007669"/>
    <property type="project" value="UniProtKB-SubCell"/>
</dbReference>
<dbReference type="GO" id="GO:0048038">
    <property type="term" value="F:quinone binding"/>
    <property type="evidence" value="ECO:0007669"/>
    <property type="project" value="UniProtKB-KW"/>
</dbReference>
<keyword evidence="5" id="KW-1003">Cell membrane</keyword>
<keyword evidence="5" id="KW-1278">Translocase</keyword>
<evidence type="ECO:0000259" key="7">
    <source>
        <dbReference type="Pfam" id="PF00361"/>
    </source>
</evidence>
<dbReference type="EC" id="7.1.1.-" evidence="5"/>
<feature type="transmembrane region" description="Helical" evidence="5">
    <location>
        <begin position="46"/>
        <end position="66"/>
    </location>
</feature>
<evidence type="ECO:0000256" key="3">
    <source>
        <dbReference type="ARBA" id="ARBA00022989"/>
    </source>
</evidence>
<feature type="transmembrane region" description="Helical" evidence="5">
    <location>
        <begin position="120"/>
        <end position="137"/>
    </location>
</feature>
<feature type="transmembrane region" description="Helical" evidence="5">
    <location>
        <begin position="383"/>
        <end position="401"/>
    </location>
</feature>
<gene>
    <name evidence="5" type="primary">nuoN</name>
    <name evidence="8" type="ORF">AVDCRST_MAG10-3823</name>
</gene>
<dbReference type="GO" id="GO:0050136">
    <property type="term" value="F:NADH dehydrogenase (quinone) (non-electrogenic) activity"/>
    <property type="evidence" value="ECO:0007669"/>
    <property type="project" value="UniProtKB-UniRule"/>
</dbReference>
<dbReference type="GO" id="GO:0042773">
    <property type="term" value="P:ATP synthesis coupled electron transport"/>
    <property type="evidence" value="ECO:0007669"/>
    <property type="project" value="InterPro"/>
</dbReference>
<evidence type="ECO:0000256" key="6">
    <source>
        <dbReference type="RuleBase" id="RU000320"/>
    </source>
</evidence>
<sequence>MIAQLDPINLPHVEWSLLAPELILIGGALALLMAGTFRRDRTMATASCIFTVAAALAALVASWGIWQDVGGGRGGARLAVSDAVVIDGFAIFFTVVMCIAVALGALLAHGYLRQEKLEAPTFYVLMMLSASGGVLMAKANDLILIFLGLEILSIALYVLAGYHQRRDESREAAIKYFVLGSFSSAFFLYGVALTYGATGSTNLGFIAEFLGTQTVTGGVLLGGFAFLLVGLGFKVAAVPFHMWTPDVYQGAPTPVTGFMAAAAKAAGFAALLRIFFSAFGTEQLDWKPIVWALAVLSMVVGSVLAVVQSDVKRMLAYSSISHAGYVLIGLQAANDRGIAGSLFYLLAYTFLIVGSFATVAIVSRKGDRRTGLEAYRGLARDRPGLAFAFTVFLLAQAGVPFTSGFLAKFYVISAAVEARSYAIAVIAMLASVVAAFFYLRLIVVMYMGEDQVMAGVGPETSTAGDGAEAGGGGVLTAVATRVHVPAAAALAIGLCLAFTIGAGLLPQPVIDFARHATLLRL</sequence>
<evidence type="ECO:0000256" key="5">
    <source>
        <dbReference type="HAMAP-Rule" id="MF_00445"/>
    </source>
</evidence>
<comment type="catalytic activity">
    <reaction evidence="5">
        <text>a quinone + NADH + 5 H(+)(in) = a quinol + NAD(+) + 4 H(+)(out)</text>
        <dbReference type="Rhea" id="RHEA:57888"/>
        <dbReference type="ChEBI" id="CHEBI:15378"/>
        <dbReference type="ChEBI" id="CHEBI:24646"/>
        <dbReference type="ChEBI" id="CHEBI:57540"/>
        <dbReference type="ChEBI" id="CHEBI:57945"/>
        <dbReference type="ChEBI" id="CHEBI:132124"/>
    </reaction>
</comment>
<keyword evidence="8" id="KW-0560">Oxidoreductase</keyword>
<feature type="transmembrane region" description="Helical" evidence="5">
    <location>
        <begin position="86"/>
        <end position="108"/>
    </location>
</feature>
<evidence type="ECO:0000256" key="2">
    <source>
        <dbReference type="ARBA" id="ARBA00022692"/>
    </source>
</evidence>
<reference evidence="8" key="1">
    <citation type="submission" date="2020-02" db="EMBL/GenBank/DDBJ databases">
        <authorList>
            <person name="Meier V. D."/>
        </authorList>
    </citation>
    <scope>NUCLEOTIDE SEQUENCE</scope>
    <source>
        <strain evidence="8">AVDCRST_MAG10</strain>
    </source>
</reference>
<evidence type="ECO:0000313" key="8">
    <source>
        <dbReference type="EMBL" id="CAA9279598.1"/>
    </source>
</evidence>
<dbReference type="AlphaFoldDB" id="A0A6J4JI13"/>
<keyword evidence="4 5" id="KW-0472">Membrane</keyword>
<keyword evidence="5" id="KW-0813">Transport</keyword>
<protein>
    <recommendedName>
        <fullName evidence="5">NADH-quinone oxidoreductase subunit N</fullName>
        <ecNumber evidence="5">7.1.1.-</ecNumber>
    </recommendedName>
    <alternativeName>
        <fullName evidence="5">NADH dehydrogenase I subunit N</fullName>
    </alternativeName>
    <alternativeName>
        <fullName evidence="5">NDH-1 subunit N</fullName>
    </alternativeName>
</protein>
<feature type="domain" description="NADH:quinone oxidoreductase/Mrp antiporter transmembrane" evidence="7">
    <location>
        <begin position="139"/>
        <end position="432"/>
    </location>
</feature>
<dbReference type="NCBIfam" id="TIGR01770">
    <property type="entry name" value="NDH_I_N"/>
    <property type="match status" value="1"/>
</dbReference>
<accession>A0A6J4JI13</accession>
<feature type="transmembrane region" description="Helical" evidence="5">
    <location>
        <begin position="338"/>
        <end position="362"/>
    </location>
</feature>
<feature type="transmembrane region" description="Helical" evidence="5">
    <location>
        <begin position="421"/>
        <end position="443"/>
    </location>
</feature>
<dbReference type="PANTHER" id="PTHR22773">
    <property type="entry name" value="NADH DEHYDROGENASE"/>
    <property type="match status" value="1"/>
</dbReference>
<keyword evidence="2 5" id="KW-0812">Transmembrane</keyword>
<feature type="transmembrane region" description="Helical" evidence="5">
    <location>
        <begin position="174"/>
        <end position="197"/>
    </location>
</feature>
<proteinExistence type="inferred from homology"/>
<dbReference type="InterPro" id="IPR010096">
    <property type="entry name" value="NADH-Q_OxRdtase_suN/2"/>
</dbReference>
<keyword evidence="5" id="KW-0874">Quinone</keyword>
<dbReference type="HAMAP" id="MF_00445">
    <property type="entry name" value="NDH1_NuoN_1"/>
    <property type="match status" value="1"/>
</dbReference>
<dbReference type="InterPro" id="IPR001750">
    <property type="entry name" value="ND/Mrp_TM"/>
</dbReference>
<feature type="transmembrane region" description="Helical" evidence="5">
    <location>
        <begin position="15"/>
        <end position="34"/>
    </location>
</feature>
<feature type="transmembrane region" description="Helical" evidence="5">
    <location>
        <begin position="143"/>
        <end position="162"/>
    </location>
</feature>
<organism evidence="8">
    <name type="scientific">uncultured Acidimicrobiales bacterium</name>
    <dbReference type="NCBI Taxonomy" id="310071"/>
    <lineage>
        <taxon>Bacteria</taxon>
        <taxon>Bacillati</taxon>
        <taxon>Actinomycetota</taxon>
        <taxon>Acidimicrobiia</taxon>
        <taxon>Acidimicrobiales</taxon>
        <taxon>environmental samples</taxon>
    </lineage>
</organism>
<feature type="transmembrane region" description="Helical" evidence="5">
    <location>
        <begin position="288"/>
        <end position="307"/>
    </location>
</feature>
<feature type="transmembrane region" description="Helical" evidence="5">
    <location>
        <begin position="255"/>
        <end position="276"/>
    </location>
</feature>
<comment type="subcellular location">
    <subcellularLocation>
        <location evidence="5">Cell membrane</location>
        <topology evidence="5">Multi-pass membrane protein</topology>
    </subcellularLocation>
    <subcellularLocation>
        <location evidence="1">Endomembrane system</location>
        <topology evidence="1">Multi-pass membrane protein</topology>
    </subcellularLocation>
    <subcellularLocation>
        <location evidence="6">Membrane</location>
        <topology evidence="6">Multi-pass membrane protein</topology>
    </subcellularLocation>
</comment>
<dbReference type="GO" id="GO:0012505">
    <property type="term" value="C:endomembrane system"/>
    <property type="evidence" value="ECO:0007669"/>
    <property type="project" value="UniProtKB-SubCell"/>
</dbReference>
<comment type="function">
    <text evidence="5">NDH-1 shuttles electrons from NADH, via FMN and iron-sulfur (Fe-S) centers, to quinones in the respiratory chain. The immediate electron acceptor for the enzyme in this species is believed to be a menaquinone. Couples the redox reaction to proton translocation (for every two electrons transferred, four hydrogen ions are translocated across the cytoplasmic membrane), and thus conserves the redox energy in a proton gradient.</text>
</comment>